<sequence>MLQQESGPSTEIVAIVMFFAGFALGVEAERTEAPKVGAPVVAKAVAAAPASATPHAMRGMTGLLQLGGAVTP</sequence>
<dbReference type="EMBL" id="CP130612">
    <property type="protein sequence ID" value="WKW11237.1"/>
    <property type="molecule type" value="Genomic_DNA"/>
</dbReference>
<keyword evidence="3" id="KW-1185">Reference proteome</keyword>
<evidence type="ECO:0000313" key="3">
    <source>
        <dbReference type="Proteomes" id="UP001229955"/>
    </source>
</evidence>
<gene>
    <name evidence="1" type="ORF">Strain138_000473</name>
    <name evidence="2" type="ORF">Strain318_000473</name>
</gene>
<dbReference type="AlphaFoldDB" id="A0AA49JYI1"/>
<dbReference type="RefSeq" id="WP_367886937.1">
    <property type="nucleotide sequence ID" value="NZ_CP130612.1"/>
</dbReference>
<organism evidence="2 3">
    <name type="scientific">Pseudogemmatithrix spongiicola</name>
    <dbReference type="NCBI Taxonomy" id="3062599"/>
    <lineage>
        <taxon>Bacteria</taxon>
        <taxon>Pseudomonadati</taxon>
        <taxon>Gemmatimonadota</taxon>
        <taxon>Gemmatimonadia</taxon>
        <taxon>Gemmatimonadales</taxon>
        <taxon>Gemmatimonadaceae</taxon>
        <taxon>Pseudogemmatithrix</taxon>
    </lineage>
</organism>
<protein>
    <submittedName>
        <fullName evidence="2">Uncharacterized protein</fullName>
    </submittedName>
</protein>
<name>A0AA49JYI1_9BACT</name>
<accession>A0AA49JYI1</accession>
<evidence type="ECO:0000313" key="2">
    <source>
        <dbReference type="EMBL" id="WKW14147.1"/>
    </source>
</evidence>
<dbReference type="KEGG" id="pspc:Strain318_000473"/>
<accession>A0AA49JSS5</accession>
<evidence type="ECO:0000313" key="1">
    <source>
        <dbReference type="EMBL" id="WKW11237.1"/>
    </source>
</evidence>
<dbReference type="Proteomes" id="UP001229955">
    <property type="component" value="Chromosome"/>
</dbReference>
<dbReference type="EMBL" id="CP130613">
    <property type="protein sequence ID" value="WKW14147.1"/>
    <property type="molecule type" value="Genomic_DNA"/>
</dbReference>
<proteinExistence type="predicted"/>
<reference evidence="2" key="1">
    <citation type="submission" date="2023-07" db="EMBL/GenBank/DDBJ databases">
        <authorList>
            <person name="Haufschild T."/>
            <person name="Kallscheuer N."/>
            <person name="Hammer J."/>
            <person name="Kohn T."/>
            <person name="Kabuu M."/>
            <person name="Jogler M."/>
            <person name="Wohfarth N."/>
            <person name="Heuer A."/>
            <person name="Rohde M."/>
            <person name="van Teeseling M.C.F."/>
            <person name="Jogler C."/>
        </authorList>
    </citation>
    <scope>NUCLEOTIDE SEQUENCE</scope>
    <source>
        <strain evidence="1">Strain 138</strain>
        <strain evidence="2">Strain 318</strain>
    </source>
</reference>